<keyword evidence="1 5" id="KW-0963">Cytoplasm</keyword>
<dbReference type="NCBIfam" id="TIGR00113">
    <property type="entry name" value="queA"/>
    <property type="match status" value="1"/>
</dbReference>
<dbReference type="UniPathway" id="UPA00392"/>
<dbReference type="EC" id="2.4.99.17" evidence="5"/>
<name>A0A0E2LSK6_PORGN</name>
<comment type="subcellular location">
    <subcellularLocation>
        <location evidence="5">Cytoplasm</location>
    </subcellularLocation>
</comment>
<dbReference type="AlphaFoldDB" id="A0A0E2LSK6"/>
<dbReference type="InterPro" id="IPR003699">
    <property type="entry name" value="QueA"/>
</dbReference>
<dbReference type="NCBIfam" id="NF001140">
    <property type="entry name" value="PRK00147.1"/>
    <property type="match status" value="1"/>
</dbReference>
<evidence type="ECO:0000256" key="2">
    <source>
        <dbReference type="ARBA" id="ARBA00022679"/>
    </source>
</evidence>
<accession>A0A0E2LSK6</accession>
<keyword evidence="3 5" id="KW-0949">S-adenosyl-L-methionine</keyword>
<evidence type="ECO:0000313" key="7">
    <source>
        <dbReference type="Proteomes" id="UP000016630"/>
    </source>
</evidence>
<evidence type="ECO:0000256" key="4">
    <source>
        <dbReference type="ARBA" id="ARBA00022785"/>
    </source>
</evidence>
<dbReference type="InterPro" id="IPR042118">
    <property type="entry name" value="QueA_dom1"/>
</dbReference>
<evidence type="ECO:0000256" key="1">
    <source>
        <dbReference type="ARBA" id="ARBA00022490"/>
    </source>
</evidence>
<comment type="pathway">
    <text evidence="5">tRNA modification; tRNA-queuosine biosynthesis.</text>
</comment>
<gene>
    <name evidence="5" type="primary">queA</name>
    <name evidence="6" type="ORF">HMPREF1555_00517</name>
</gene>
<comment type="function">
    <text evidence="5">Transfers and isomerizes the ribose moiety from AdoMet to the 7-aminomethyl group of 7-deazaguanine (preQ1-tRNA) to give epoxyqueuosine (oQ-tRNA).</text>
</comment>
<dbReference type="GO" id="GO:0005737">
    <property type="term" value="C:cytoplasm"/>
    <property type="evidence" value="ECO:0007669"/>
    <property type="project" value="UniProtKB-SubCell"/>
</dbReference>
<dbReference type="FunFam" id="2.40.10.240:FF:000002">
    <property type="entry name" value="S-adenosylmethionine:tRNA ribosyltransferase-isomerase"/>
    <property type="match status" value="1"/>
</dbReference>
<evidence type="ECO:0000256" key="5">
    <source>
        <dbReference type="HAMAP-Rule" id="MF_00113"/>
    </source>
</evidence>
<sequence>MKLSKFKFNLPEELIALEPTKFRDESRMMVVHRRTGEIEHRVFKDILEYFDKGDTFVFNNTRVFPARLYGNKEKTGAQIEVFLLRELNERLKLWDVLVDPARKIRIGNKLYFGNDEELVAEVIDNTTSRGRTLRFLYDGSHDEFKELLFQLGQTPLPKYIDRDVNKEDPERYQSIFAEVEGAVVAPAASLHFSRELMKRLEIKDCHFSYITVHHALGAYRDIDVEDLTKHKMDSEEMYITEESCININRSWDEEKKICAVGTSILRALETAVSTDGHLKPFEGWTNRFIFPPYEFHLPSALVTNFHMPLSTLLMMTAAFGGHELIMSTYDLAVKEKYRFGAYGDAMLIID</sequence>
<dbReference type="HOGENOM" id="CLU_039110_1_0_10"/>
<dbReference type="Pfam" id="PF02547">
    <property type="entry name" value="Queuosine_synth"/>
    <property type="match status" value="1"/>
</dbReference>
<dbReference type="InterPro" id="IPR036100">
    <property type="entry name" value="QueA_sf"/>
</dbReference>
<dbReference type="GO" id="GO:0051075">
    <property type="term" value="F:S-adenosylmethionine:tRNA ribosyltransferase-isomerase activity"/>
    <property type="evidence" value="ECO:0007669"/>
    <property type="project" value="UniProtKB-EC"/>
</dbReference>
<dbReference type="PANTHER" id="PTHR30307">
    <property type="entry name" value="S-ADENOSYLMETHIONINE:TRNA RIBOSYLTRANSFERASE-ISOMERASE"/>
    <property type="match status" value="1"/>
</dbReference>
<comment type="caution">
    <text evidence="6">The sequence shown here is derived from an EMBL/GenBank/DDBJ whole genome shotgun (WGS) entry which is preliminary data.</text>
</comment>
<dbReference type="HAMAP" id="MF_00113">
    <property type="entry name" value="QueA"/>
    <property type="match status" value="1"/>
</dbReference>
<keyword evidence="4 5" id="KW-0671">Queuosine biosynthesis</keyword>
<comment type="subunit">
    <text evidence="5">Monomer.</text>
</comment>
<evidence type="ECO:0000256" key="3">
    <source>
        <dbReference type="ARBA" id="ARBA00022691"/>
    </source>
</evidence>
<dbReference type="SUPFAM" id="SSF111337">
    <property type="entry name" value="QueA-like"/>
    <property type="match status" value="1"/>
</dbReference>
<organism evidence="6 7">
    <name type="scientific">Porphyromonas gingivalis F0570</name>
    <dbReference type="NCBI Taxonomy" id="1227271"/>
    <lineage>
        <taxon>Bacteria</taxon>
        <taxon>Pseudomonadati</taxon>
        <taxon>Bacteroidota</taxon>
        <taxon>Bacteroidia</taxon>
        <taxon>Bacteroidales</taxon>
        <taxon>Porphyromonadaceae</taxon>
        <taxon>Porphyromonas</taxon>
    </lineage>
</organism>
<dbReference type="PATRIC" id="fig|1227271.3.peg.469"/>
<keyword evidence="2 5" id="KW-0808">Transferase</keyword>
<protein>
    <recommendedName>
        <fullName evidence="5">S-adenosylmethionine:tRNA ribosyltransferase-isomerase</fullName>
        <ecNumber evidence="5">2.4.99.17</ecNumber>
    </recommendedName>
    <alternativeName>
        <fullName evidence="5">Queuosine biosynthesis protein QueA</fullName>
    </alternativeName>
</protein>
<dbReference type="PANTHER" id="PTHR30307:SF0">
    <property type="entry name" value="S-ADENOSYLMETHIONINE:TRNA RIBOSYLTRANSFERASE-ISOMERASE"/>
    <property type="match status" value="1"/>
</dbReference>
<evidence type="ECO:0000313" key="6">
    <source>
        <dbReference type="EMBL" id="ERJ68179.1"/>
    </source>
</evidence>
<comment type="similarity">
    <text evidence="5">Belongs to the QueA family.</text>
</comment>
<dbReference type="Proteomes" id="UP000016630">
    <property type="component" value="Unassembled WGS sequence"/>
</dbReference>
<reference evidence="6 7" key="1">
    <citation type="submission" date="2013-06" db="EMBL/GenBank/DDBJ databases">
        <authorList>
            <person name="Weinstock G."/>
            <person name="Sodergren E."/>
            <person name="Lobos E.A."/>
            <person name="Fulton L."/>
            <person name="Fulton R."/>
            <person name="Courtney L."/>
            <person name="Fronick C."/>
            <person name="O'Laughlin M."/>
            <person name="Godfrey J."/>
            <person name="Wilson R.M."/>
            <person name="Miner T."/>
            <person name="Farmer C."/>
            <person name="Delehaunty K."/>
            <person name="Cordes M."/>
            <person name="Minx P."/>
            <person name="Tomlinson C."/>
            <person name="Chen J."/>
            <person name="Wollam A."/>
            <person name="Pepin K.H."/>
            <person name="Bhonagiri V."/>
            <person name="Zhang X."/>
            <person name="Warren W."/>
            <person name="Mitreva M."/>
            <person name="Mardis E.R."/>
            <person name="Wilson R.K."/>
        </authorList>
    </citation>
    <scope>NUCLEOTIDE SEQUENCE [LARGE SCALE GENOMIC DNA]</scope>
    <source>
        <strain evidence="6 7">F0570</strain>
    </source>
</reference>
<dbReference type="EMBL" id="AWUW01000031">
    <property type="protein sequence ID" value="ERJ68179.1"/>
    <property type="molecule type" value="Genomic_DNA"/>
</dbReference>
<proteinExistence type="inferred from homology"/>
<comment type="catalytic activity">
    <reaction evidence="5">
        <text>7-aminomethyl-7-carbaguanosine(34) in tRNA + S-adenosyl-L-methionine = epoxyqueuosine(34) in tRNA + adenine + L-methionine + 2 H(+)</text>
        <dbReference type="Rhea" id="RHEA:32155"/>
        <dbReference type="Rhea" id="RHEA-COMP:10342"/>
        <dbReference type="Rhea" id="RHEA-COMP:18582"/>
        <dbReference type="ChEBI" id="CHEBI:15378"/>
        <dbReference type="ChEBI" id="CHEBI:16708"/>
        <dbReference type="ChEBI" id="CHEBI:57844"/>
        <dbReference type="ChEBI" id="CHEBI:59789"/>
        <dbReference type="ChEBI" id="CHEBI:82833"/>
        <dbReference type="ChEBI" id="CHEBI:194443"/>
        <dbReference type="EC" id="2.4.99.17"/>
    </reaction>
</comment>
<dbReference type="GO" id="GO:0008616">
    <property type="term" value="P:tRNA queuosine(34) biosynthetic process"/>
    <property type="evidence" value="ECO:0007669"/>
    <property type="project" value="UniProtKB-UniRule"/>
</dbReference>
<dbReference type="Gene3D" id="2.40.10.240">
    <property type="entry name" value="QueA-like"/>
    <property type="match status" value="1"/>
</dbReference>
<dbReference type="Gene3D" id="3.40.1780.10">
    <property type="entry name" value="QueA-like"/>
    <property type="match status" value="1"/>
</dbReference>
<dbReference type="RefSeq" id="WP_021665152.1">
    <property type="nucleotide sequence ID" value="NZ_KI259128.1"/>
</dbReference>
<dbReference type="InterPro" id="IPR042119">
    <property type="entry name" value="QueA_dom2"/>
</dbReference>
<keyword evidence="6" id="KW-0413">Isomerase</keyword>